<dbReference type="Pfam" id="PF00172">
    <property type="entry name" value="Zn_clus"/>
    <property type="match status" value="1"/>
</dbReference>
<dbReference type="Proteomes" id="UP000283895">
    <property type="component" value="Unassembled WGS sequence"/>
</dbReference>
<feature type="region of interest" description="Disordered" evidence="9">
    <location>
        <begin position="722"/>
        <end position="749"/>
    </location>
</feature>
<dbReference type="CDD" id="cd00067">
    <property type="entry name" value="GAL4"/>
    <property type="match status" value="1"/>
</dbReference>
<dbReference type="SUPFAM" id="SSF57701">
    <property type="entry name" value="Zn2/Cys6 DNA-binding domain"/>
    <property type="match status" value="1"/>
</dbReference>
<sequence>MDSAALDPRLRNPEDSSISVAPAPPVSASTPKPNGSYAVTSSTPTPSNASSPDLHRQGHHAYSLPTGFSNSHPDQATPPSATAGHPDDSIGDHDGSGVDPKKPRACEACRGLKVRCEPDPNNPEGACKRCAKAGRNCIITQPTRKRQKKTDSRVAELEKKIDALTATLSATKAGQPPPSIPGVPDGNGGYAYGGAGMDASGGWSTVNGGMSRDAVAMARAQNQSPYGEGNAMAYPPPMVLAGQKRKYTEPRGTGDDAPTPPVAPSAADPRSHEYSDIVDRGIISSSKASDLWDRYNYQMVPHLPAVVFPAEMTVGELRKTRPILFLAIMAAASSETPNVQRVLVKELMQVFADKIFVAGEKSIELVQALSVSVAWYWPPEHFEELKFYELVHMAMIMAIDLGLGKRKPRRGGQKAFRDLPFRKHPPPDPTTIEARRTWLACYFMTTNTAMALHRPFLLRWTSFMAECVDVLESSPEAAPTDKYFCHLVWTHQLAEEIGFQFCMDDPSVSVNLSDHMTQHRVRGFERELEKHKKEVPSDLMQPALKFGFHTLNLYMHELALQSEPADAFKAPFAAESLRDSLVTDAPLTPAYTNALAACLTAIDGIFETFLSMDPASIRCLPVFNYVRVAYATVVLIRIYFAASSPNSELGKIIDKDSMKVEQHLHNLLEQFRITAAGDRSRPASKFLVVLVMIKSWFLKIGKGELKRDALIIDAANAAEGTSAYSTPRAGGDRPTSGNATTPGQSEFSAHVSNNPLQLLSEAATNNQAAANNAQARGGPTGGGLSRGNNNGNMGNSAAWFNSPTSFMQDTTTSHQKPNGVQPHQHGQVTGAPAPWLNFATDFDYSNLGDGFAQAWDMTLQGLGDGNGGLQDFDGISIMAADPLFGSMMGEMPGDLFQLWETGNGHDVVIICGDARWFVHRHVLVRMSRFMEKYLPPERGDGRPVVWNLNRRKWHAPMLSNVLRFMYVEEYDNCDYDYETPLDTECININVNHFIAGASVHCRPMMDYALSRLEEATEELQEVADTVRHSRLDDFQHGIRRAHLSMWAQPDQWRLLSLRIVMGKLMAAAFPIVLQSPLWTPRYKQLWGSMHPNVVADHMWLHTAGFCAHVPVITKGFQHMQVMWVKYRPNGWRLEDDFMFPEGKASVAPPPPSPPSTPHRIAKKNKAALVLRPDSTADPSQAMPRGSPRGQGRGDDSKGVAHPTDQVASGKVKGKNKGDKKSTEEAVAGTTDEARPPSAAEETTEAGPSPINGPPPSAGPYPTTTRNPAATASTIMLDRPMPVGFSPGAGPSTTTANPLAHQAAVPAWGKKDKDCVGALDTAAA</sequence>
<proteinExistence type="predicted"/>
<feature type="compositionally biased region" description="Basic and acidic residues" evidence="9">
    <location>
        <begin position="85"/>
        <end position="104"/>
    </location>
</feature>
<evidence type="ECO:0000256" key="3">
    <source>
        <dbReference type="ARBA" id="ARBA00022833"/>
    </source>
</evidence>
<evidence type="ECO:0000256" key="1">
    <source>
        <dbReference type="ARBA" id="ARBA00004123"/>
    </source>
</evidence>
<evidence type="ECO:0000256" key="8">
    <source>
        <dbReference type="SAM" id="Coils"/>
    </source>
</evidence>
<feature type="region of interest" description="Disordered" evidence="9">
    <location>
        <begin position="766"/>
        <end position="787"/>
    </location>
</feature>
<feature type="compositionally biased region" description="Polar residues" evidence="9">
    <location>
        <begin position="808"/>
        <end position="818"/>
    </location>
</feature>
<feature type="compositionally biased region" description="Polar residues" evidence="9">
    <location>
        <begin position="1261"/>
        <end position="1271"/>
    </location>
</feature>
<dbReference type="STRING" id="356882.A0A423X533"/>
<feature type="compositionally biased region" description="Polar residues" evidence="9">
    <location>
        <begin position="735"/>
        <end position="749"/>
    </location>
</feature>
<accession>A0A423X533</accession>
<keyword evidence="3" id="KW-0862">Zinc</keyword>
<dbReference type="SUPFAM" id="SSF54695">
    <property type="entry name" value="POZ domain"/>
    <property type="match status" value="1"/>
</dbReference>
<dbReference type="Pfam" id="PF04082">
    <property type="entry name" value="Fungal_trans"/>
    <property type="match status" value="1"/>
</dbReference>
<evidence type="ECO:0000256" key="4">
    <source>
        <dbReference type="ARBA" id="ARBA00023015"/>
    </source>
</evidence>
<keyword evidence="5" id="KW-0238">DNA-binding</keyword>
<keyword evidence="13" id="KW-1185">Reference proteome</keyword>
<feature type="region of interest" description="Disordered" evidence="9">
    <location>
        <begin position="1"/>
        <end position="104"/>
    </location>
</feature>
<feature type="domain" description="Zn(2)-C6 fungal-type" evidence="10">
    <location>
        <begin position="105"/>
        <end position="139"/>
    </location>
</feature>
<dbReference type="PANTHER" id="PTHR31845">
    <property type="entry name" value="FINGER DOMAIN PROTEIN, PUTATIVE-RELATED"/>
    <property type="match status" value="1"/>
</dbReference>
<evidence type="ECO:0000256" key="5">
    <source>
        <dbReference type="ARBA" id="ARBA00023125"/>
    </source>
</evidence>
<dbReference type="InterPro" id="IPR000210">
    <property type="entry name" value="BTB/POZ_dom"/>
</dbReference>
<dbReference type="Gene3D" id="3.30.710.10">
    <property type="entry name" value="Potassium Channel Kv1.1, Chain A"/>
    <property type="match status" value="1"/>
</dbReference>
<evidence type="ECO:0000256" key="6">
    <source>
        <dbReference type="ARBA" id="ARBA00023163"/>
    </source>
</evidence>
<keyword evidence="2" id="KW-0479">Metal-binding</keyword>
<dbReference type="GO" id="GO:0000981">
    <property type="term" value="F:DNA-binding transcription factor activity, RNA polymerase II-specific"/>
    <property type="evidence" value="ECO:0007669"/>
    <property type="project" value="InterPro"/>
</dbReference>
<feature type="coiled-coil region" evidence="8">
    <location>
        <begin position="147"/>
        <end position="174"/>
    </location>
</feature>
<feature type="compositionally biased region" description="Low complexity" evidence="9">
    <location>
        <begin position="40"/>
        <end position="52"/>
    </location>
</feature>
<comment type="subcellular location">
    <subcellularLocation>
        <location evidence="1">Nucleus</location>
    </subcellularLocation>
</comment>
<keyword evidence="4" id="KW-0805">Transcription regulation</keyword>
<dbReference type="GO" id="GO:0000976">
    <property type="term" value="F:transcription cis-regulatory region binding"/>
    <property type="evidence" value="ECO:0007669"/>
    <property type="project" value="TreeGrafter"/>
</dbReference>
<dbReference type="FunFam" id="4.10.240.10:FF:000003">
    <property type="entry name" value="C6 transcription factor (Leu3)"/>
    <property type="match status" value="1"/>
</dbReference>
<keyword evidence="8" id="KW-0175">Coiled coil</keyword>
<feature type="compositionally biased region" description="Polar residues" evidence="9">
    <location>
        <begin position="66"/>
        <end position="80"/>
    </location>
</feature>
<keyword evidence="6" id="KW-0804">Transcription</keyword>
<evidence type="ECO:0000259" key="10">
    <source>
        <dbReference type="PROSITE" id="PS50048"/>
    </source>
</evidence>
<dbReference type="PROSITE" id="PS50097">
    <property type="entry name" value="BTB"/>
    <property type="match status" value="1"/>
</dbReference>
<dbReference type="InterPro" id="IPR011333">
    <property type="entry name" value="SKP1/BTB/POZ_sf"/>
</dbReference>
<name>A0A423X533_9PEZI</name>
<reference evidence="12 13" key="1">
    <citation type="submission" date="2015-09" db="EMBL/GenBank/DDBJ databases">
        <title>Host preference determinants of Valsa canker pathogens revealed by comparative genomics.</title>
        <authorList>
            <person name="Yin Z."/>
            <person name="Huang L."/>
        </authorList>
    </citation>
    <scope>NUCLEOTIDE SEQUENCE [LARGE SCALE GENOMIC DNA]</scope>
    <source>
        <strain evidence="12 13">03-1</strain>
    </source>
</reference>
<dbReference type="InterPro" id="IPR051089">
    <property type="entry name" value="prtT"/>
</dbReference>
<protein>
    <recommendedName>
        <fullName evidence="14">Zn(2)-C6 fungal-type domain-containing protein</fullName>
    </recommendedName>
</protein>
<evidence type="ECO:0000313" key="13">
    <source>
        <dbReference type="Proteomes" id="UP000283895"/>
    </source>
</evidence>
<dbReference type="GO" id="GO:0005634">
    <property type="term" value="C:nucleus"/>
    <property type="evidence" value="ECO:0007669"/>
    <property type="project" value="UniProtKB-SubCell"/>
</dbReference>
<comment type="caution">
    <text evidence="12">The sequence shown here is derived from an EMBL/GenBank/DDBJ whole genome shotgun (WGS) entry which is preliminary data.</text>
</comment>
<dbReference type="PROSITE" id="PS50048">
    <property type="entry name" value="ZN2_CY6_FUNGAL_2"/>
    <property type="match status" value="1"/>
</dbReference>
<feature type="region of interest" description="Disordered" evidence="9">
    <location>
        <begin position="808"/>
        <end position="827"/>
    </location>
</feature>
<dbReference type="EMBL" id="LKEA01000002">
    <property type="protein sequence ID" value="ROW11064.1"/>
    <property type="molecule type" value="Genomic_DNA"/>
</dbReference>
<dbReference type="Gene3D" id="4.10.240.10">
    <property type="entry name" value="Zn(2)-C6 fungal-type DNA-binding domain"/>
    <property type="match status" value="1"/>
</dbReference>
<feature type="region of interest" description="Disordered" evidence="9">
    <location>
        <begin position="1169"/>
        <end position="1271"/>
    </location>
</feature>
<dbReference type="PANTHER" id="PTHR31845:SF39">
    <property type="entry name" value="TRANSCRIPTION FACTOR PBCR-RELATED"/>
    <property type="match status" value="1"/>
</dbReference>
<feature type="compositionally biased region" description="Low complexity" evidence="9">
    <location>
        <begin position="766"/>
        <end position="777"/>
    </location>
</feature>
<dbReference type="GO" id="GO:0001216">
    <property type="term" value="F:DNA-binding transcription activator activity"/>
    <property type="evidence" value="ECO:0007669"/>
    <property type="project" value="UniProtKB-ARBA"/>
</dbReference>
<evidence type="ECO:0000256" key="2">
    <source>
        <dbReference type="ARBA" id="ARBA00022723"/>
    </source>
</evidence>
<organism evidence="12 13">
    <name type="scientific">Cytospora schulzeri</name>
    <dbReference type="NCBI Taxonomy" id="448051"/>
    <lineage>
        <taxon>Eukaryota</taxon>
        <taxon>Fungi</taxon>
        <taxon>Dikarya</taxon>
        <taxon>Ascomycota</taxon>
        <taxon>Pezizomycotina</taxon>
        <taxon>Sordariomycetes</taxon>
        <taxon>Sordariomycetidae</taxon>
        <taxon>Diaporthales</taxon>
        <taxon>Cytosporaceae</taxon>
        <taxon>Cytospora</taxon>
    </lineage>
</organism>
<dbReference type="OrthoDB" id="8062037at2759"/>
<feature type="region of interest" description="Disordered" evidence="9">
    <location>
        <begin position="247"/>
        <end position="274"/>
    </location>
</feature>
<dbReference type="GO" id="GO:0006351">
    <property type="term" value="P:DNA-templated transcription"/>
    <property type="evidence" value="ECO:0007669"/>
    <property type="project" value="InterPro"/>
</dbReference>
<feature type="compositionally biased region" description="Low complexity" evidence="9">
    <location>
        <begin position="16"/>
        <end position="33"/>
    </location>
</feature>
<dbReference type="InterPro" id="IPR001138">
    <property type="entry name" value="Zn2Cys6_DnaBD"/>
</dbReference>
<evidence type="ECO:0000259" key="11">
    <source>
        <dbReference type="PROSITE" id="PS50097"/>
    </source>
</evidence>
<dbReference type="CDD" id="cd18186">
    <property type="entry name" value="BTB_POZ_ZBTB_KLHL-like"/>
    <property type="match status" value="1"/>
</dbReference>
<dbReference type="GO" id="GO:0008270">
    <property type="term" value="F:zinc ion binding"/>
    <property type="evidence" value="ECO:0007669"/>
    <property type="project" value="InterPro"/>
</dbReference>
<feature type="domain" description="BTB" evidence="11">
    <location>
        <begin position="905"/>
        <end position="974"/>
    </location>
</feature>
<evidence type="ECO:0000256" key="7">
    <source>
        <dbReference type="ARBA" id="ARBA00023242"/>
    </source>
</evidence>
<dbReference type="Pfam" id="PF00651">
    <property type="entry name" value="BTB"/>
    <property type="match status" value="1"/>
</dbReference>
<dbReference type="CDD" id="cd12148">
    <property type="entry name" value="fungal_TF_MHR"/>
    <property type="match status" value="1"/>
</dbReference>
<gene>
    <name evidence="12" type="ORF">VMCG_00916</name>
</gene>
<evidence type="ECO:0000256" key="9">
    <source>
        <dbReference type="SAM" id="MobiDB-lite"/>
    </source>
</evidence>
<dbReference type="PROSITE" id="PS00463">
    <property type="entry name" value="ZN2_CY6_FUNGAL_1"/>
    <property type="match status" value="1"/>
</dbReference>
<keyword evidence="7" id="KW-0539">Nucleus</keyword>
<dbReference type="SMART" id="SM00066">
    <property type="entry name" value="GAL4"/>
    <property type="match status" value="1"/>
</dbReference>
<evidence type="ECO:0000313" key="12">
    <source>
        <dbReference type="EMBL" id="ROW11064.1"/>
    </source>
</evidence>
<dbReference type="InterPro" id="IPR007219">
    <property type="entry name" value="XnlR_reg_dom"/>
</dbReference>
<dbReference type="InterPro" id="IPR036864">
    <property type="entry name" value="Zn2-C6_fun-type_DNA-bd_sf"/>
</dbReference>
<evidence type="ECO:0008006" key="14">
    <source>
        <dbReference type="Google" id="ProtNLM"/>
    </source>
</evidence>
<feature type="coiled-coil region" evidence="8">
    <location>
        <begin position="1005"/>
        <end position="1032"/>
    </location>
</feature>